<keyword evidence="1" id="KW-0472">Membrane</keyword>
<dbReference type="AlphaFoldDB" id="A0A8J3ZC72"/>
<protein>
    <recommendedName>
        <fullName evidence="4">TrbL/VirB6 plasmid conjugal transfer protein</fullName>
    </recommendedName>
</protein>
<reference evidence="2" key="1">
    <citation type="submission" date="2021-01" db="EMBL/GenBank/DDBJ databases">
        <title>Whole genome shotgun sequence of Virgisporangium aurantiacum NBRC 16421.</title>
        <authorList>
            <person name="Komaki H."/>
            <person name="Tamura T."/>
        </authorList>
    </citation>
    <scope>NUCLEOTIDE SEQUENCE</scope>
    <source>
        <strain evidence="2">NBRC 16421</strain>
    </source>
</reference>
<organism evidence="2 3">
    <name type="scientific">Virgisporangium aurantiacum</name>
    <dbReference type="NCBI Taxonomy" id="175570"/>
    <lineage>
        <taxon>Bacteria</taxon>
        <taxon>Bacillati</taxon>
        <taxon>Actinomycetota</taxon>
        <taxon>Actinomycetes</taxon>
        <taxon>Micromonosporales</taxon>
        <taxon>Micromonosporaceae</taxon>
        <taxon>Virgisporangium</taxon>
    </lineage>
</organism>
<keyword evidence="1" id="KW-1133">Transmembrane helix</keyword>
<evidence type="ECO:0008006" key="4">
    <source>
        <dbReference type="Google" id="ProtNLM"/>
    </source>
</evidence>
<feature type="transmembrane region" description="Helical" evidence="1">
    <location>
        <begin position="573"/>
        <end position="590"/>
    </location>
</feature>
<feature type="transmembrane region" description="Helical" evidence="1">
    <location>
        <begin position="484"/>
        <end position="507"/>
    </location>
</feature>
<keyword evidence="1" id="KW-0812">Transmembrane</keyword>
<evidence type="ECO:0000313" key="3">
    <source>
        <dbReference type="Proteomes" id="UP000612585"/>
    </source>
</evidence>
<comment type="caution">
    <text evidence="2">The sequence shown here is derived from an EMBL/GenBank/DDBJ whole genome shotgun (WGS) entry which is preliminary data.</text>
</comment>
<feature type="transmembrane region" description="Helical" evidence="1">
    <location>
        <begin position="62"/>
        <end position="82"/>
    </location>
</feature>
<feature type="transmembrane region" description="Helical" evidence="1">
    <location>
        <begin position="213"/>
        <end position="234"/>
    </location>
</feature>
<accession>A0A8J3ZC72</accession>
<feature type="transmembrane region" description="Helical" evidence="1">
    <location>
        <begin position="246"/>
        <end position="263"/>
    </location>
</feature>
<feature type="transmembrane region" description="Helical" evidence="1">
    <location>
        <begin position="160"/>
        <end position="180"/>
    </location>
</feature>
<evidence type="ECO:0000313" key="2">
    <source>
        <dbReference type="EMBL" id="GIJ61304.1"/>
    </source>
</evidence>
<keyword evidence="3" id="KW-1185">Reference proteome</keyword>
<proteinExistence type="predicted"/>
<dbReference type="RefSeq" id="WP_204006136.1">
    <property type="nucleotide sequence ID" value="NZ_BOPG01000064.1"/>
</dbReference>
<gene>
    <name evidence="2" type="ORF">Vau01_088200</name>
</gene>
<dbReference type="EMBL" id="BOPG01000064">
    <property type="protein sequence ID" value="GIJ61304.1"/>
    <property type="molecule type" value="Genomic_DNA"/>
</dbReference>
<name>A0A8J3ZC72_9ACTN</name>
<dbReference type="Proteomes" id="UP000612585">
    <property type="component" value="Unassembled WGS sequence"/>
</dbReference>
<sequence>MKHDRKPAGQAPLVRPIDAVDAAFLRRVVRTERRRARVGVVGWLARGGERARKRSRVWLRRTAGLVLILATVGGLLTVASPANAREIITNNFCNRKVFTPERADDGLVGEVLEAEYLTKINSGQIPKTKWAMYGVAGTHWNTFWLDCLGEEREHAFAASAVFWLSRNLSAIAILIFMWTFKGAVLDVFLSDDPTIAGTQATLDNMIERANIDIYLQLVAVATLIGATVIAWRWLAKRSGASEVFSKFGWMVVVAGLAGVYGGVPGGPGPQASSVLKTVNDWTNGITVVVLSAFTSTDCETPTIVYDARSSALDDAGRRRVRDLALECVAERMYEIMIYTPWAIGLLGQYNRAEKGPDGKRGEPTEDEKLAERILKQQAYSFTDIAANNAGATIRGVYYTGPHYVDVREFWDDDICALPEEARPPSSYSGKLCDRARMRQDVFGVEDTALEDAATTYDTVRPTKNANYWSHWSGGKSEQRFSTALTALVGSASISIIVIIVSIAYLILEVGAVMFALMAPLAFLFGLIPGFGVQVFLRWLELLLSTFLKRIVLGLFVGLLMSLYSVVFSMNMPWVMRLLIAAVIAMIGLVYRSRFVDAFSLNFSGGRDHQLDGELNGRVGAGLLTGAQFGANRAIRTTTWAWNRLRG</sequence>
<feature type="transmembrane region" description="Helical" evidence="1">
    <location>
        <begin position="550"/>
        <end position="567"/>
    </location>
</feature>
<feature type="transmembrane region" description="Helical" evidence="1">
    <location>
        <begin position="513"/>
        <end position="538"/>
    </location>
</feature>
<evidence type="ECO:0000256" key="1">
    <source>
        <dbReference type="SAM" id="Phobius"/>
    </source>
</evidence>